<dbReference type="Pfam" id="PF00578">
    <property type="entry name" value="AhpC-TSA"/>
    <property type="match status" value="1"/>
</dbReference>
<dbReference type="CDD" id="cd02966">
    <property type="entry name" value="TlpA_like_family"/>
    <property type="match status" value="1"/>
</dbReference>
<name>A0A1H8DRA2_9BACT</name>
<dbReference type="GO" id="GO:0016491">
    <property type="term" value="F:oxidoreductase activity"/>
    <property type="evidence" value="ECO:0007669"/>
    <property type="project" value="InterPro"/>
</dbReference>
<sequence length="196" mass="21994">MKKAFRNILQTLLVVSISAVWGNHLKAQSANHDLGKQAADPNAIDRGYLVKVGEQAPDDFELLLQDGSKTSLKQLRGKIVVLQFTASWCSVCRKEMPHLESDVWKAYQDKNVVLIGVDRDEPLEKVQQFHQDMKITYPLALDPGADIFGRFAVKKSGVTRNVVIDPNGKIVFLTRLYDPNEFSEMVKVIDGLAKRS</sequence>
<dbReference type="InterPro" id="IPR036249">
    <property type="entry name" value="Thioredoxin-like_sf"/>
</dbReference>
<dbReference type="AlphaFoldDB" id="A0A1H8DRA2"/>
<dbReference type="PANTHER" id="PTHR42852">
    <property type="entry name" value="THIOL:DISULFIDE INTERCHANGE PROTEIN DSBE"/>
    <property type="match status" value="1"/>
</dbReference>
<dbReference type="PANTHER" id="PTHR42852:SF6">
    <property type="entry name" value="THIOL:DISULFIDE INTERCHANGE PROTEIN DSBE"/>
    <property type="match status" value="1"/>
</dbReference>
<proteinExistence type="predicted"/>
<accession>A0A1H8DRA2</accession>
<dbReference type="InterPro" id="IPR000866">
    <property type="entry name" value="AhpC/TSA"/>
</dbReference>
<feature type="domain" description="Thioredoxin" evidence="5">
    <location>
        <begin position="50"/>
        <end position="194"/>
    </location>
</feature>
<keyword evidence="7" id="KW-1185">Reference proteome</keyword>
<evidence type="ECO:0000259" key="5">
    <source>
        <dbReference type="PROSITE" id="PS51352"/>
    </source>
</evidence>
<dbReference type="Gene3D" id="3.40.30.10">
    <property type="entry name" value="Glutaredoxin"/>
    <property type="match status" value="1"/>
</dbReference>
<evidence type="ECO:0000313" key="6">
    <source>
        <dbReference type="EMBL" id="SEN09861.1"/>
    </source>
</evidence>
<dbReference type="EMBL" id="FOBB01000008">
    <property type="protein sequence ID" value="SEN09861.1"/>
    <property type="molecule type" value="Genomic_DNA"/>
</dbReference>
<dbReference type="RefSeq" id="WP_089918668.1">
    <property type="nucleotide sequence ID" value="NZ_FOBB01000008.1"/>
</dbReference>
<dbReference type="InterPro" id="IPR050553">
    <property type="entry name" value="Thioredoxin_ResA/DsbE_sf"/>
</dbReference>
<reference evidence="6 7" key="1">
    <citation type="submission" date="2016-10" db="EMBL/GenBank/DDBJ databases">
        <authorList>
            <person name="de Groot N.N."/>
        </authorList>
    </citation>
    <scope>NUCLEOTIDE SEQUENCE [LARGE SCALE GENOMIC DNA]</scope>
    <source>
        <strain evidence="6 7">DSM 21039</strain>
    </source>
</reference>
<dbReference type="Proteomes" id="UP000198984">
    <property type="component" value="Unassembled WGS sequence"/>
</dbReference>
<evidence type="ECO:0000313" key="7">
    <source>
        <dbReference type="Proteomes" id="UP000198984"/>
    </source>
</evidence>
<dbReference type="STRING" id="573321.SAMN04488505_10881"/>
<evidence type="ECO:0000256" key="3">
    <source>
        <dbReference type="ARBA" id="ARBA00023157"/>
    </source>
</evidence>
<keyword evidence="4" id="KW-0676">Redox-active center</keyword>
<keyword evidence="2" id="KW-0201">Cytochrome c-type biogenesis</keyword>
<dbReference type="GO" id="GO:0030313">
    <property type="term" value="C:cell envelope"/>
    <property type="evidence" value="ECO:0007669"/>
    <property type="project" value="UniProtKB-SubCell"/>
</dbReference>
<keyword evidence="3" id="KW-1015">Disulfide bond</keyword>
<evidence type="ECO:0000256" key="4">
    <source>
        <dbReference type="ARBA" id="ARBA00023284"/>
    </source>
</evidence>
<dbReference type="PROSITE" id="PS51352">
    <property type="entry name" value="THIOREDOXIN_2"/>
    <property type="match status" value="1"/>
</dbReference>
<dbReference type="OrthoDB" id="9815205at2"/>
<gene>
    <name evidence="6" type="ORF">SAMN04488505_10881</name>
</gene>
<organism evidence="6 7">
    <name type="scientific">Chitinophaga rupis</name>
    <dbReference type="NCBI Taxonomy" id="573321"/>
    <lineage>
        <taxon>Bacteria</taxon>
        <taxon>Pseudomonadati</taxon>
        <taxon>Bacteroidota</taxon>
        <taxon>Chitinophagia</taxon>
        <taxon>Chitinophagales</taxon>
        <taxon>Chitinophagaceae</taxon>
        <taxon>Chitinophaga</taxon>
    </lineage>
</organism>
<dbReference type="GO" id="GO:0016209">
    <property type="term" value="F:antioxidant activity"/>
    <property type="evidence" value="ECO:0007669"/>
    <property type="project" value="InterPro"/>
</dbReference>
<protein>
    <submittedName>
        <fullName evidence="6">Peroxiredoxin</fullName>
    </submittedName>
</protein>
<evidence type="ECO:0000256" key="1">
    <source>
        <dbReference type="ARBA" id="ARBA00004196"/>
    </source>
</evidence>
<dbReference type="SUPFAM" id="SSF52833">
    <property type="entry name" value="Thioredoxin-like"/>
    <property type="match status" value="1"/>
</dbReference>
<evidence type="ECO:0000256" key="2">
    <source>
        <dbReference type="ARBA" id="ARBA00022748"/>
    </source>
</evidence>
<comment type="subcellular location">
    <subcellularLocation>
        <location evidence="1">Cell envelope</location>
    </subcellularLocation>
</comment>
<dbReference type="InterPro" id="IPR013766">
    <property type="entry name" value="Thioredoxin_domain"/>
</dbReference>
<dbReference type="GO" id="GO:0017004">
    <property type="term" value="P:cytochrome complex assembly"/>
    <property type="evidence" value="ECO:0007669"/>
    <property type="project" value="UniProtKB-KW"/>
</dbReference>